<accession>A0ABS3V757</accession>
<gene>
    <name evidence="2" type="ORF">JQN83_11600</name>
</gene>
<organism evidence="2 3">
    <name type="scientific">Micromonospora antibiotica</name>
    <dbReference type="NCBI Taxonomy" id="2807623"/>
    <lineage>
        <taxon>Bacteria</taxon>
        <taxon>Bacillati</taxon>
        <taxon>Actinomycetota</taxon>
        <taxon>Actinomycetes</taxon>
        <taxon>Micromonosporales</taxon>
        <taxon>Micromonosporaceae</taxon>
        <taxon>Micromonospora</taxon>
    </lineage>
</organism>
<reference evidence="2 3" key="1">
    <citation type="submission" date="2021-03" db="EMBL/GenBank/DDBJ databases">
        <authorList>
            <person name="Lee D.-H."/>
        </authorList>
    </citation>
    <scope>NUCLEOTIDE SEQUENCE [LARGE SCALE GENOMIC DNA]</scope>
    <source>
        <strain evidence="2 3">MMS20-R2-23</strain>
    </source>
</reference>
<dbReference type="EMBL" id="JAGFWR010000004">
    <property type="protein sequence ID" value="MBO4161451.1"/>
    <property type="molecule type" value="Genomic_DNA"/>
</dbReference>
<protein>
    <submittedName>
        <fullName evidence="2">CRISPR-associated protein Cas4</fullName>
    </submittedName>
</protein>
<evidence type="ECO:0000313" key="2">
    <source>
        <dbReference type="EMBL" id="MBO4161451.1"/>
    </source>
</evidence>
<dbReference type="RefSeq" id="WP_208567096.1">
    <property type="nucleotide sequence ID" value="NZ_JAGFWR010000004.1"/>
</dbReference>
<proteinExistence type="predicted"/>
<dbReference type="Gene3D" id="3.90.320.10">
    <property type="match status" value="1"/>
</dbReference>
<dbReference type="InterPro" id="IPR022765">
    <property type="entry name" value="Dna2/Cas4_DUF83"/>
</dbReference>
<dbReference type="Pfam" id="PF01930">
    <property type="entry name" value="Cas_Cas4"/>
    <property type="match status" value="1"/>
</dbReference>
<evidence type="ECO:0000313" key="3">
    <source>
        <dbReference type="Proteomes" id="UP000671399"/>
    </source>
</evidence>
<evidence type="ECO:0000259" key="1">
    <source>
        <dbReference type="Pfam" id="PF01930"/>
    </source>
</evidence>
<keyword evidence="3" id="KW-1185">Reference proteome</keyword>
<dbReference type="InterPro" id="IPR011604">
    <property type="entry name" value="PDDEXK-like_dom_sf"/>
</dbReference>
<comment type="caution">
    <text evidence="2">The sequence shown here is derived from an EMBL/GenBank/DDBJ whole genome shotgun (WGS) entry which is preliminary data.</text>
</comment>
<sequence length="172" mass="19533">MTPHHQADDVDEIGGVHIKYLLHCPRQLWLYSCGYRPEARNDAVAFGETVDDTTYRRHADVDLGAAKIDWVTRGAVVHETKSSRQPSPQHEAQVLHYCLLLARRGVNIRGGIVHYPLIRRTTNVTWDVSARRIAEDTEARARQVITADAPAPRLPRTQCRGCSYRDYCWGDS</sequence>
<dbReference type="PANTHER" id="PTHR37168">
    <property type="entry name" value="CRISPR-ASSOCIATED EXONUCLEASE CAS4"/>
    <property type="match status" value="1"/>
</dbReference>
<dbReference type="PANTHER" id="PTHR37168:SF1">
    <property type="entry name" value="CRISPR-ASSOCIATED EXONUCLEASE CAS4"/>
    <property type="match status" value="1"/>
</dbReference>
<dbReference type="Proteomes" id="UP000671399">
    <property type="component" value="Unassembled WGS sequence"/>
</dbReference>
<name>A0ABS3V757_9ACTN</name>
<feature type="domain" description="DUF83" evidence="1">
    <location>
        <begin position="15"/>
        <end position="169"/>
    </location>
</feature>